<evidence type="ECO:0000313" key="1">
    <source>
        <dbReference type="EMBL" id="VFU48070.1"/>
    </source>
</evidence>
<gene>
    <name evidence="1" type="ORF">SVIM_LOCUS312378</name>
</gene>
<name>A0A6N2MER1_SALVM</name>
<dbReference type="EMBL" id="CAADRP010001685">
    <property type="protein sequence ID" value="VFU48070.1"/>
    <property type="molecule type" value="Genomic_DNA"/>
</dbReference>
<reference evidence="1" key="1">
    <citation type="submission" date="2019-03" db="EMBL/GenBank/DDBJ databases">
        <authorList>
            <person name="Mank J."/>
            <person name="Almeida P."/>
        </authorList>
    </citation>
    <scope>NUCLEOTIDE SEQUENCE</scope>
    <source>
        <strain evidence="1">78183</strain>
    </source>
</reference>
<proteinExistence type="predicted"/>
<accession>A0A6N2MER1</accession>
<protein>
    <submittedName>
        <fullName evidence="1">Uncharacterized protein</fullName>
    </submittedName>
</protein>
<dbReference type="AlphaFoldDB" id="A0A6N2MER1"/>
<sequence length="70" mass="7530">MHYGGVACLLIASSAFSDLSVLATPSPFPRPLLSPHLGISRYHVKHCPVISSFSLAVYILAQALYDITQS</sequence>
<organism evidence="1">
    <name type="scientific">Salix viminalis</name>
    <name type="common">Common osier</name>
    <name type="synonym">Basket willow</name>
    <dbReference type="NCBI Taxonomy" id="40686"/>
    <lineage>
        <taxon>Eukaryota</taxon>
        <taxon>Viridiplantae</taxon>
        <taxon>Streptophyta</taxon>
        <taxon>Embryophyta</taxon>
        <taxon>Tracheophyta</taxon>
        <taxon>Spermatophyta</taxon>
        <taxon>Magnoliopsida</taxon>
        <taxon>eudicotyledons</taxon>
        <taxon>Gunneridae</taxon>
        <taxon>Pentapetalae</taxon>
        <taxon>rosids</taxon>
        <taxon>fabids</taxon>
        <taxon>Malpighiales</taxon>
        <taxon>Salicaceae</taxon>
        <taxon>Saliceae</taxon>
        <taxon>Salix</taxon>
    </lineage>
</organism>